<evidence type="ECO:0000256" key="1">
    <source>
        <dbReference type="SAM" id="MobiDB-lite"/>
    </source>
</evidence>
<dbReference type="VEuPathDB" id="FungiDB:AMAG_16122"/>
<dbReference type="EMBL" id="GG745374">
    <property type="protein sequence ID" value="KNE71820.1"/>
    <property type="molecule type" value="Genomic_DNA"/>
</dbReference>
<reference evidence="2 3" key="1">
    <citation type="submission" date="2009-11" db="EMBL/GenBank/DDBJ databases">
        <title>Annotation of Allomyces macrogynus ATCC 38327.</title>
        <authorList>
            <consortium name="The Broad Institute Genome Sequencing Platform"/>
            <person name="Russ C."/>
            <person name="Cuomo C."/>
            <person name="Burger G."/>
            <person name="Gray M.W."/>
            <person name="Holland P.W.H."/>
            <person name="King N."/>
            <person name="Lang F.B.F."/>
            <person name="Roger A.J."/>
            <person name="Ruiz-Trillo I."/>
            <person name="Young S.K."/>
            <person name="Zeng Q."/>
            <person name="Gargeya S."/>
            <person name="Fitzgerald M."/>
            <person name="Haas B."/>
            <person name="Abouelleil A."/>
            <person name="Alvarado L."/>
            <person name="Arachchi H.M."/>
            <person name="Berlin A."/>
            <person name="Chapman S.B."/>
            <person name="Gearin G."/>
            <person name="Goldberg J."/>
            <person name="Griggs A."/>
            <person name="Gujja S."/>
            <person name="Hansen M."/>
            <person name="Heiman D."/>
            <person name="Howarth C."/>
            <person name="Larimer J."/>
            <person name="Lui A."/>
            <person name="MacDonald P.J.P."/>
            <person name="McCowen C."/>
            <person name="Montmayeur A."/>
            <person name="Murphy C."/>
            <person name="Neiman D."/>
            <person name="Pearson M."/>
            <person name="Priest M."/>
            <person name="Roberts A."/>
            <person name="Saif S."/>
            <person name="Shea T."/>
            <person name="Sisk P."/>
            <person name="Stolte C."/>
            <person name="Sykes S."/>
            <person name="Wortman J."/>
            <person name="Nusbaum C."/>
            <person name="Birren B."/>
        </authorList>
    </citation>
    <scope>NUCLEOTIDE SEQUENCE [LARGE SCALE GENOMIC DNA]</scope>
    <source>
        <strain evidence="2 3">ATCC 38327</strain>
    </source>
</reference>
<keyword evidence="3" id="KW-1185">Reference proteome</keyword>
<gene>
    <name evidence="2" type="ORF">AMAG_16122</name>
</gene>
<dbReference type="AlphaFoldDB" id="A0A0L0TAU2"/>
<reference evidence="3" key="2">
    <citation type="submission" date="2009-11" db="EMBL/GenBank/DDBJ databases">
        <title>The Genome Sequence of Allomyces macrogynus strain ATCC 38327.</title>
        <authorList>
            <consortium name="The Broad Institute Genome Sequencing Platform"/>
            <person name="Russ C."/>
            <person name="Cuomo C."/>
            <person name="Shea T."/>
            <person name="Young S.K."/>
            <person name="Zeng Q."/>
            <person name="Koehrsen M."/>
            <person name="Haas B."/>
            <person name="Borodovsky M."/>
            <person name="Guigo R."/>
            <person name="Alvarado L."/>
            <person name="Berlin A."/>
            <person name="Borenstein D."/>
            <person name="Chen Z."/>
            <person name="Engels R."/>
            <person name="Freedman E."/>
            <person name="Gellesch M."/>
            <person name="Goldberg J."/>
            <person name="Griggs A."/>
            <person name="Gujja S."/>
            <person name="Heiman D."/>
            <person name="Hepburn T."/>
            <person name="Howarth C."/>
            <person name="Jen D."/>
            <person name="Larson L."/>
            <person name="Lewis B."/>
            <person name="Mehta T."/>
            <person name="Park D."/>
            <person name="Pearson M."/>
            <person name="Roberts A."/>
            <person name="Saif S."/>
            <person name="Shenoy N."/>
            <person name="Sisk P."/>
            <person name="Stolte C."/>
            <person name="Sykes S."/>
            <person name="Walk T."/>
            <person name="White J."/>
            <person name="Yandava C."/>
            <person name="Burger G."/>
            <person name="Gray M.W."/>
            <person name="Holland P.W.H."/>
            <person name="King N."/>
            <person name="Lang F.B.F."/>
            <person name="Roger A.J."/>
            <person name="Ruiz-Trillo I."/>
            <person name="Lander E."/>
            <person name="Nusbaum C."/>
        </authorList>
    </citation>
    <scope>NUCLEOTIDE SEQUENCE [LARGE SCALE GENOMIC DNA]</scope>
    <source>
        <strain evidence="3">ATCC 38327</strain>
    </source>
</reference>
<protein>
    <submittedName>
        <fullName evidence="2">Uncharacterized protein</fullName>
    </submittedName>
</protein>
<accession>A0A0L0TAU2</accession>
<dbReference type="Proteomes" id="UP000054350">
    <property type="component" value="Unassembled WGS sequence"/>
</dbReference>
<proteinExistence type="predicted"/>
<feature type="compositionally biased region" description="Low complexity" evidence="1">
    <location>
        <begin position="209"/>
        <end position="221"/>
    </location>
</feature>
<feature type="region of interest" description="Disordered" evidence="1">
    <location>
        <begin position="207"/>
        <end position="299"/>
    </location>
</feature>
<evidence type="ECO:0000313" key="2">
    <source>
        <dbReference type="EMBL" id="KNE71820.1"/>
    </source>
</evidence>
<sequence length="299" mass="32484">MAARNPRASADGGLQADLTRMLDGYLSTLPVHRNAARGGAMPPVRTADDNMTVRLRQLPTAELEKRLAAQRQLHEKIERKIITPPDGGARVVATIAALDTVLAERRGVDDLAYKLASARLDPSATSSSPLDVPRRDVVVLDAPTASAAAMARSPPKWKMQPAKVAALSAEETLVYAEEMRKANQQRKIQEQIERLRRGTRNMHLQQLHAASSVSPSSTPSPRASPDPALPYRPTASASATTRPVPHNARYQDDDDDDENESSFDVSDDDLDDGLDLGRDEGGESSAYFSESDDDHGARF</sequence>
<evidence type="ECO:0000313" key="3">
    <source>
        <dbReference type="Proteomes" id="UP000054350"/>
    </source>
</evidence>
<organism evidence="2 3">
    <name type="scientific">Allomyces macrogynus (strain ATCC 38327)</name>
    <name type="common">Allomyces javanicus var. macrogynus</name>
    <dbReference type="NCBI Taxonomy" id="578462"/>
    <lineage>
        <taxon>Eukaryota</taxon>
        <taxon>Fungi</taxon>
        <taxon>Fungi incertae sedis</taxon>
        <taxon>Blastocladiomycota</taxon>
        <taxon>Blastocladiomycetes</taxon>
        <taxon>Blastocladiales</taxon>
        <taxon>Blastocladiaceae</taxon>
        <taxon>Allomyces</taxon>
    </lineage>
</organism>
<name>A0A0L0TAU2_ALLM3</name>
<feature type="compositionally biased region" description="Acidic residues" evidence="1">
    <location>
        <begin position="252"/>
        <end position="274"/>
    </location>
</feature>